<gene>
    <name evidence="7" type="ORF">AS030_05770</name>
</gene>
<dbReference type="EC" id="2.7.6.2" evidence="5"/>
<dbReference type="GO" id="GO:0009229">
    <property type="term" value="P:thiamine diphosphate biosynthetic process"/>
    <property type="evidence" value="ECO:0007669"/>
    <property type="project" value="InterPro"/>
</dbReference>
<dbReference type="GO" id="GO:0030975">
    <property type="term" value="F:thiamine binding"/>
    <property type="evidence" value="ECO:0007669"/>
    <property type="project" value="InterPro"/>
</dbReference>
<sequence>MNIIIVAGGPEEKHPDFSCFPVNDSVWVGVDRGVYHLLKKGIKPHYAFGDFDSLDSREREWMSSYELPVFEYDSEKDKTDLELALEWAVDEQPEGIILLGATGGRLDHELANIQLLLLGLEQSVPIEIRDSQNSISLKAPGTYEAVNEPEYPYHSFLPFNGPVNGLSLSGFKYPLKQQYLPMGSTLCISNELVNKNGTYSFSGGILMFIKSHD</sequence>
<name>A0A0V8JD00_9BACL</name>
<reference evidence="7 8" key="1">
    <citation type="journal article" date="2014" name="Antonie Van Leeuwenhoek">
        <title>Fictibacillus enclensis sp. nov., isolated from marine sediment.</title>
        <authorList>
            <person name="Dastager S.G."/>
            <person name="Mawlankar R."/>
            <person name="Srinivasan K."/>
            <person name="Tang S.K."/>
            <person name="Lee J.C."/>
            <person name="Ramana V.V."/>
            <person name="Shouche Y.S."/>
        </authorList>
    </citation>
    <scope>NUCLEOTIDE SEQUENCE [LARGE SCALE GENOMIC DNA]</scope>
    <source>
        <strain evidence="7 8">NIO-1003</strain>
    </source>
</reference>
<keyword evidence="1" id="KW-0808">Transferase</keyword>
<accession>A0A0V8JD00</accession>
<dbReference type="EMBL" id="LNQN01000001">
    <property type="protein sequence ID" value="KSU85030.1"/>
    <property type="molecule type" value="Genomic_DNA"/>
</dbReference>
<keyword evidence="2" id="KW-0547">Nucleotide-binding</keyword>
<evidence type="ECO:0000256" key="5">
    <source>
        <dbReference type="NCBIfam" id="TIGR01378"/>
    </source>
</evidence>
<keyword evidence="3" id="KW-0418">Kinase</keyword>
<dbReference type="AlphaFoldDB" id="A0A0V8JD00"/>
<dbReference type="CDD" id="cd07995">
    <property type="entry name" value="TPK"/>
    <property type="match status" value="1"/>
</dbReference>
<evidence type="ECO:0000256" key="2">
    <source>
        <dbReference type="ARBA" id="ARBA00022741"/>
    </source>
</evidence>
<evidence type="ECO:0000256" key="3">
    <source>
        <dbReference type="ARBA" id="ARBA00022777"/>
    </source>
</evidence>
<dbReference type="PANTHER" id="PTHR41299">
    <property type="entry name" value="THIAMINE PYROPHOSPHOKINASE"/>
    <property type="match status" value="1"/>
</dbReference>
<evidence type="ECO:0000256" key="1">
    <source>
        <dbReference type="ARBA" id="ARBA00022679"/>
    </source>
</evidence>
<feature type="domain" description="Thiamin pyrophosphokinase thiamin-binding" evidence="6">
    <location>
        <begin position="141"/>
        <end position="207"/>
    </location>
</feature>
<keyword evidence="8" id="KW-1185">Reference proteome</keyword>
<dbReference type="RefSeq" id="WP_061969351.1">
    <property type="nucleotide sequence ID" value="NZ_FMAV01000001.1"/>
</dbReference>
<dbReference type="PANTHER" id="PTHR41299:SF1">
    <property type="entry name" value="THIAMINE PYROPHOSPHOKINASE"/>
    <property type="match status" value="1"/>
</dbReference>
<dbReference type="InterPro" id="IPR007371">
    <property type="entry name" value="TPK_catalytic"/>
</dbReference>
<evidence type="ECO:0000313" key="8">
    <source>
        <dbReference type="Proteomes" id="UP000054099"/>
    </source>
</evidence>
<proteinExistence type="predicted"/>
<dbReference type="Pfam" id="PF04263">
    <property type="entry name" value="TPK_catalytic"/>
    <property type="match status" value="1"/>
</dbReference>
<dbReference type="GO" id="GO:0004788">
    <property type="term" value="F:thiamine diphosphokinase activity"/>
    <property type="evidence" value="ECO:0007669"/>
    <property type="project" value="UniProtKB-UniRule"/>
</dbReference>
<comment type="caution">
    <text evidence="7">The sequence shown here is derived from an EMBL/GenBank/DDBJ whole genome shotgun (WGS) entry which is preliminary data.</text>
</comment>
<evidence type="ECO:0000259" key="6">
    <source>
        <dbReference type="SMART" id="SM00983"/>
    </source>
</evidence>
<dbReference type="InterPro" id="IPR007373">
    <property type="entry name" value="Thiamin_PyroPKinase_B1-bd"/>
</dbReference>
<dbReference type="GO" id="GO:0006772">
    <property type="term" value="P:thiamine metabolic process"/>
    <property type="evidence" value="ECO:0007669"/>
    <property type="project" value="UniProtKB-UniRule"/>
</dbReference>
<dbReference type="Pfam" id="PF04265">
    <property type="entry name" value="TPK_B1_binding"/>
    <property type="match status" value="1"/>
</dbReference>
<evidence type="ECO:0000256" key="4">
    <source>
        <dbReference type="ARBA" id="ARBA00022840"/>
    </source>
</evidence>
<dbReference type="GO" id="GO:0016301">
    <property type="term" value="F:kinase activity"/>
    <property type="evidence" value="ECO:0007669"/>
    <property type="project" value="UniProtKB-KW"/>
</dbReference>
<dbReference type="InterPro" id="IPR053149">
    <property type="entry name" value="TPK"/>
</dbReference>
<dbReference type="NCBIfam" id="TIGR01378">
    <property type="entry name" value="thi_PPkinase"/>
    <property type="match status" value="1"/>
</dbReference>
<dbReference type="SMART" id="SM00983">
    <property type="entry name" value="TPK_B1_binding"/>
    <property type="match status" value="1"/>
</dbReference>
<dbReference type="GO" id="GO:0005524">
    <property type="term" value="F:ATP binding"/>
    <property type="evidence" value="ECO:0007669"/>
    <property type="project" value="UniProtKB-KW"/>
</dbReference>
<dbReference type="InterPro" id="IPR036759">
    <property type="entry name" value="TPK_catalytic_sf"/>
</dbReference>
<dbReference type="InterPro" id="IPR006282">
    <property type="entry name" value="Thi_PPkinase"/>
</dbReference>
<dbReference type="SUPFAM" id="SSF63862">
    <property type="entry name" value="Thiamin pyrophosphokinase, substrate-binding domain"/>
    <property type="match status" value="1"/>
</dbReference>
<organism evidence="7 8">
    <name type="scientific">Fictibacillus enclensis</name>
    <dbReference type="NCBI Taxonomy" id="1017270"/>
    <lineage>
        <taxon>Bacteria</taxon>
        <taxon>Bacillati</taxon>
        <taxon>Bacillota</taxon>
        <taxon>Bacilli</taxon>
        <taxon>Bacillales</taxon>
        <taxon>Fictibacillaceae</taxon>
        <taxon>Fictibacillus</taxon>
    </lineage>
</organism>
<dbReference type="Proteomes" id="UP000054099">
    <property type="component" value="Unassembled WGS sequence"/>
</dbReference>
<evidence type="ECO:0000313" key="7">
    <source>
        <dbReference type="EMBL" id="KSU85030.1"/>
    </source>
</evidence>
<dbReference type="OrthoDB" id="9804377at2"/>
<keyword evidence="4" id="KW-0067">ATP-binding</keyword>
<dbReference type="Gene3D" id="3.40.50.10240">
    <property type="entry name" value="Thiamin pyrophosphokinase, catalytic domain"/>
    <property type="match status" value="1"/>
</dbReference>
<dbReference type="InterPro" id="IPR036371">
    <property type="entry name" value="TPK_B1-bd_sf"/>
</dbReference>
<protein>
    <recommendedName>
        <fullName evidence="5">Thiamine diphosphokinase</fullName>
        <ecNumber evidence="5">2.7.6.2</ecNumber>
    </recommendedName>
</protein>
<dbReference type="SUPFAM" id="SSF63999">
    <property type="entry name" value="Thiamin pyrophosphokinase, catalytic domain"/>
    <property type="match status" value="1"/>
</dbReference>